<dbReference type="PANTHER" id="PTHR31600:SF2">
    <property type="entry name" value="GAMETE ENRICHED GENE 10 PROTEIN-RELATED"/>
    <property type="match status" value="1"/>
</dbReference>
<feature type="transmembrane region" description="Helical" evidence="2">
    <location>
        <begin position="245"/>
        <end position="264"/>
    </location>
</feature>
<keyword evidence="2" id="KW-1133">Transmembrane helix</keyword>
<evidence type="ECO:0000256" key="1">
    <source>
        <dbReference type="SAM" id="MobiDB-lite"/>
    </source>
</evidence>
<feature type="transmembrane region" description="Helical" evidence="2">
    <location>
        <begin position="125"/>
        <end position="149"/>
    </location>
</feature>
<evidence type="ECO:0008006" key="5">
    <source>
        <dbReference type="Google" id="ProtNLM"/>
    </source>
</evidence>
<feature type="transmembrane region" description="Helical" evidence="2">
    <location>
        <begin position="87"/>
        <end position="113"/>
    </location>
</feature>
<feature type="transmembrane region" description="Helical" evidence="2">
    <location>
        <begin position="1045"/>
        <end position="1065"/>
    </location>
</feature>
<feature type="region of interest" description="Disordered" evidence="1">
    <location>
        <begin position="418"/>
        <end position="443"/>
    </location>
</feature>
<keyword evidence="2" id="KW-0472">Membrane</keyword>
<evidence type="ECO:0000313" key="4">
    <source>
        <dbReference type="Proteomes" id="UP000688137"/>
    </source>
</evidence>
<accession>A0A8S1PGS6</accession>
<feature type="transmembrane region" description="Helical" evidence="2">
    <location>
        <begin position="1570"/>
        <end position="1590"/>
    </location>
</feature>
<feature type="transmembrane region" description="Helical" evidence="2">
    <location>
        <begin position="161"/>
        <end position="186"/>
    </location>
</feature>
<dbReference type="EMBL" id="CAJJDM010000119">
    <property type="protein sequence ID" value="CAD8101658.1"/>
    <property type="molecule type" value="Genomic_DNA"/>
</dbReference>
<evidence type="ECO:0000313" key="3">
    <source>
        <dbReference type="EMBL" id="CAD8101658.1"/>
    </source>
</evidence>
<name>A0A8S1PGS6_PARPR</name>
<keyword evidence="2" id="KW-0812">Transmembrane</keyword>
<feature type="compositionally biased region" description="Low complexity" evidence="1">
    <location>
        <begin position="427"/>
        <end position="436"/>
    </location>
</feature>
<sequence length="1628" mass="192516">MLFQNYHNNQNPQFDKQILTPINQFWYIEVIARPDLIISTNTPEFEYLISLALCILFYMIPLFLLVEQKRNDDAKKRKNKFQLYVNLSSILFQLQPIYLQIPLCSLCFKSLSYNFDQNMNIKSSYINIILAIITLIILCTLNFLTFLLCRESIDFDLNSFLTLKLTFIDFVIWITSIFQIIVYYHLPKFNESIQAILLLLISLMILINTFSLITCLNNIIKIQITFASYSLIQSILILTNLQLNISLYINVLLYILVPLLNYLLMKVYNLYDFKISTNTLQFSITHYKYVLSKFFNEEFSSYTQKIIIYAKIIQLYQQKRNLEPIAQLPLKYINQEFMPKELMHFYFKTLLKKYLKEMLKTNNKQRNANHYIHYAAILFKIGLNNLSLKQINILLFNTNFNKHSRSFAKDNQSDQIKSLNTIHPGNKSSFSRSSKSQEVQEAGNQQINKTNKLLATTGNHTLTFYQNVRVIILREKVRDKLKQQFQYKEINGDSFGLQNAIEMFIKSEKRNQNLKDQVLNLVNSKLQFFIQLQQVKHIKLSQLFKVSKELCLKVETLETKLLKLYKYFPSQRIQSLYTYCQGEIFDNYLDAHKITCNTSISDEKLNNLHNNTDAQYTLFNKDLIYINVKLFEETQELLIQNITPRVCQFFQKTYDDFRINNSIDYLIPSAIKNEHSLLVQRFLQTSISRFYLKKNINFYRIQNEIIKPCEFFFEVNFSDITQIQFLAFFYDNFQTSAFIMVDVNYQLGGITQNLLDKLGYTNYYLENIQSQYINQVPIELLIPNFTQLVNQKELLYVTEFKFLKQSILINHLVTDEQRNNTKNNFTEWHNQDNLIHCESLISINSRELFGFSYFIIEIKEIKTDFVYKQQALDKDCNSFDQAFSYISDQEAIINSPFVLKIDQTKFDVFNRDVNQIIVQGDNDKWQQFYQPDLSHYEINLMSPMDLSMNPIALNSANPLLKIRQQEFFSFVGEQQNGANSFSSKIHLGKAFEIQEDEIINKPQIRIKGDDTNSSSYAGAKKSKFFKKYQMYQQVITPHNPKQLKLLIILLICQFIIGSIHFLIIMTKNQNDLNQFISEIDMIELHSSFMAPHDIFVSMRLAIISYNSYVNEGAINQSQANTLTQPFYDNIYIGYQEIKEVFIKQLTNQNLQPFFENKTIDMVFMDANTSDVYSKTLNIREAFQQIIQNLYQYKYRYENRMSTSGSAIQVFGVANQFYLHNWLEILTIEILEYSKYRSESITKDWSVIWITFIIITIILTLTEIYYYRQYNQRYDKYLGIFKFCNQNKLQYEIDRYKIMQRSLQKNPDQIFLYNFDLNQKELQLITQAKIQDALSKKNKDQQRNIQFQYESVSIILGTSLIIGIWMIFFGLSIIIFQGQMTYLNKYSDTVDIYKLIQDMTYSSATLYQNREYHFIFSNFTYLTPKDEEYIFDLIYSGIDNIEKFNILCSSFDQNEYQVNDDFVTFFNQIQKESVCDILTSEQLAFLKDFCSISIQGNFLKGAIAALNFMKNQIRTQIVVNNFTKRLEYPLYDNEAGIIMVRVFQLMTQKLKSSMLGVTTDLQNISQVLSTIYLIFAVLSILVLIFGFKRYLEIEYNIVKRFMQLLPTSITLLEDQFERYMRVLLVEESE</sequence>
<protein>
    <recommendedName>
        <fullName evidence="5">Transmembrane protein</fullName>
    </recommendedName>
</protein>
<feature type="transmembrane region" description="Helical" evidence="2">
    <location>
        <begin position="47"/>
        <end position="66"/>
    </location>
</feature>
<dbReference type="Proteomes" id="UP000688137">
    <property type="component" value="Unassembled WGS sequence"/>
</dbReference>
<reference evidence="3" key="1">
    <citation type="submission" date="2021-01" db="EMBL/GenBank/DDBJ databases">
        <authorList>
            <consortium name="Genoscope - CEA"/>
            <person name="William W."/>
        </authorList>
    </citation>
    <scope>NUCLEOTIDE SEQUENCE</scope>
</reference>
<feature type="transmembrane region" description="Helical" evidence="2">
    <location>
        <begin position="1244"/>
        <end position="1266"/>
    </location>
</feature>
<dbReference type="PANTHER" id="PTHR31600">
    <property type="entry name" value="TINY MACROCYSTS PROTEIN B-RELATED"/>
    <property type="match status" value="1"/>
</dbReference>
<evidence type="ECO:0000256" key="2">
    <source>
        <dbReference type="SAM" id="Phobius"/>
    </source>
</evidence>
<dbReference type="OMA" id="NANHYIH"/>
<keyword evidence="4" id="KW-1185">Reference proteome</keyword>
<feature type="transmembrane region" description="Helical" evidence="2">
    <location>
        <begin position="192"/>
        <end position="213"/>
    </location>
</feature>
<comment type="caution">
    <text evidence="3">The sequence shown here is derived from an EMBL/GenBank/DDBJ whole genome shotgun (WGS) entry which is preliminary data.</text>
</comment>
<gene>
    <name evidence="3" type="ORF">PPRIM_AZ9-3.1.T1160068</name>
</gene>
<feature type="transmembrane region" description="Helical" evidence="2">
    <location>
        <begin position="1351"/>
        <end position="1375"/>
    </location>
</feature>
<organism evidence="3 4">
    <name type="scientific">Paramecium primaurelia</name>
    <dbReference type="NCBI Taxonomy" id="5886"/>
    <lineage>
        <taxon>Eukaryota</taxon>
        <taxon>Sar</taxon>
        <taxon>Alveolata</taxon>
        <taxon>Ciliophora</taxon>
        <taxon>Intramacronucleata</taxon>
        <taxon>Oligohymenophorea</taxon>
        <taxon>Peniculida</taxon>
        <taxon>Parameciidae</taxon>
        <taxon>Paramecium</taxon>
    </lineage>
</organism>
<proteinExistence type="predicted"/>
<dbReference type="InterPro" id="IPR052994">
    <property type="entry name" value="Tiny_macrocysts_regulators"/>
</dbReference>